<organism evidence="1">
    <name type="scientific">Arion vulgaris</name>
    <dbReference type="NCBI Taxonomy" id="1028688"/>
    <lineage>
        <taxon>Eukaryota</taxon>
        <taxon>Metazoa</taxon>
        <taxon>Spiralia</taxon>
        <taxon>Lophotrochozoa</taxon>
        <taxon>Mollusca</taxon>
        <taxon>Gastropoda</taxon>
        <taxon>Heterobranchia</taxon>
        <taxon>Euthyneura</taxon>
        <taxon>Panpulmonata</taxon>
        <taxon>Eupulmonata</taxon>
        <taxon>Stylommatophora</taxon>
        <taxon>Helicina</taxon>
        <taxon>Arionoidea</taxon>
        <taxon>Arionidae</taxon>
        <taxon>Arion</taxon>
    </lineage>
</organism>
<reference evidence="1" key="1">
    <citation type="submission" date="2014-12" db="EMBL/GenBank/DDBJ databases">
        <title>Insight into the proteome of Arion vulgaris.</title>
        <authorList>
            <person name="Aradska J."/>
            <person name="Bulat T."/>
            <person name="Smidak R."/>
            <person name="Sarate P."/>
            <person name="Gangsoo J."/>
            <person name="Sialana F."/>
            <person name="Bilban M."/>
            <person name="Lubec G."/>
        </authorList>
    </citation>
    <scope>NUCLEOTIDE SEQUENCE</scope>
    <source>
        <tissue evidence="1">Skin</tissue>
    </source>
</reference>
<accession>A0A0B7BL33</accession>
<gene>
    <name evidence="1" type="primary">ORF196502</name>
    <name evidence="2" type="synonym">ORF196505</name>
</gene>
<evidence type="ECO:0000313" key="1">
    <source>
        <dbReference type="EMBL" id="CEK93663.1"/>
    </source>
</evidence>
<name>A0A0B7BL33_9EUPU</name>
<proteinExistence type="predicted"/>
<evidence type="ECO:0000313" key="2">
    <source>
        <dbReference type="EMBL" id="CEK93664.1"/>
    </source>
</evidence>
<sequence length="82" mass="8971">MAGCSMSGCRLSKFLTSRDLGGSTSLGMQVFGVMERADMLASTASIVEELEKDKEDILQYLRDCLLDEDKKLTLNCSSRTGI</sequence>
<dbReference type="EMBL" id="HACG01046798">
    <property type="protein sequence ID" value="CEK93663.1"/>
    <property type="molecule type" value="Transcribed_RNA"/>
</dbReference>
<dbReference type="AlphaFoldDB" id="A0A0B7BL33"/>
<protein>
    <submittedName>
        <fullName evidence="1">Uncharacterized protein</fullName>
    </submittedName>
</protein>
<dbReference type="EMBL" id="HACG01046799">
    <property type="protein sequence ID" value="CEK93664.1"/>
    <property type="molecule type" value="Transcribed_RNA"/>
</dbReference>